<accession>A0A7N2M6M4</accession>
<dbReference type="Gramene" id="QL07p039162:mrna">
    <property type="protein sequence ID" value="QL07p039162:mrna"/>
    <property type="gene ID" value="QL07p039162"/>
</dbReference>
<evidence type="ECO:0000256" key="7">
    <source>
        <dbReference type="ARBA" id="ARBA00022989"/>
    </source>
</evidence>
<evidence type="ECO:0000256" key="10">
    <source>
        <dbReference type="RuleBase" id="RU363079"/>
    </source>
</evidence>
<feature type="signal peptide" evidence="10">
    <location>
        <begin position="1"/>
        <end position="23"/>
    </location>
</feature>
<keyword evidence="6" id="KW-0967">Endosome</keyword>
<feature type="transmembrane region" description="Helical" evidence="10">
    <location>
        <begin position="466"/>
        <end position="483"/>
    </location>
</feature>
<feature type="transmembrane region" description="Helical" evidence="10">
    <location>
        <begin position="382"/>
        <end position="402"/>
    </location>
</feature>
<organism evidence="11 12">
    <name type="scientific">Quercus lobata</name>
    <name type="common">Valley oak</name>
    <dbReference type="NCBI Taxonomy" id="97700"/>
    <lineage>
        <taxon>Eukaryota</taxon>
        <taxon>Viridiplantae</taxon>
        <taxon>Streptophyta</taxon>
        <taxon>Embryophyta</taxon>
        <taxon>Tracheophyta</taxon>
        <taxon>Spermatophyta</taxon>
        <taxon>Magnoliopsida</taxon>
        <taxon>eudicotyledons</taxon>
        <taxon>Gunneridae</taxon>
        <taxon>Pentapetalae</taxon>
        <taxon>rosids</taxon>
        <taxon>fabids</taxon>
        <taxon>Fagales</taxon>
        <taxon>Fagaceae</taxon>
        <taxon>Quercus</taxon>
    </lineage>
</organism>
<keyword evidence="5 10" id="KW-0732">Signal</keyword>
<dbReference type="EMBL" id="LRBV02000007">
    <property type="status" value="NOT_ANNOTATED_CDS"/>
    <property type="molecule type" value="Genomic_DNA"/>
</dbReference>
<dbReference type="EnsemblPlants" id="QL07p039162:mrna">
    <property type="protein sequence ID" value="QL07p039162:mrna"/>
    <property type="gene ID" value="QL07p039162"/>
</dbReference>
<dbReference type="InParanoid" id="A0A7N2M6M4"/>
<evidence type="ECO:0000256" key="8">
    <source>
        <dbReference type="ARBA" id="ARBA00023034"/>
    </source>
</evidence>
<feature type="chain" id="PRO_5029952220" description="Transmembrane 9 superfamily member" evidence="10">
    <location>
        <begin position="24"/>
        <end position="606"/>
    </location>
</feature>
<reference evidence="11 12" key="1">
    <citation type="journal article" date="2016" name="G3 (Bethesda)">
        <title>First Draft Assembly and Annotation of the Genome of a California Endemic Oak Quercus lobata Nee (Fagaceae).</title>
        <authorList>
            <person name="Sork V.L."/>
            <person name="Fitz-Gibbon S.T."/>
            <person name="Puiu D."/>
            <person name="Crepeau M."/>
            <person name="Gugger P.F."/>
            <person name="Sherman R."/>
            <person name="Stevens K."/>
            <person name="Langley C.H."/>
            <person name="Pellegrini M."/>
            <person name="Salzberg S.L."/>
        </authorList>
    </citation>
    <scope>NUCLEOTIDE SEQUENCE [LARGE SCALE GENOMIC DNA]</scope>
    <source>
        <strain evidence="11 12">cv. SW786</strain>
    </source>
</reference>
<feature type="transmembrane region" description="Helical" evidence="10">
    <location>
        <begin position="537"/>
        <end position="556"/>
    </location>
</feature>
<dbReference type="PANTHER" id="PTHR10766:SF119">
    <property type="entry name" value="TRANSMEMBRANE 9 SUPERFAMILY MEMBER 5"/>
    <property type="match status" value="1"/>
</dbReference>
<evidence type="ECO:0000256" key="9">
    <source>
        <dbReference type="ARBA" id="ARBA00023136"/>
    </source>
</evidence>
<keyword evidence="4 10" id="KW-0812">Transmembrane</keyword>
<evidence type="ECO:0000256" key="2">
    <source>
        <dbReference type="ARBA" id="ARBA00004653"/>
    </source>
</evidence>
<feature type="transmembrane region" description="Helical" evidence="10">
    <location>
        <begin position="342"/>
        <end position="362"/>
    </location>
</feature>
<keyword evidence="8" id="KW-0333">Golgi apparatus</keyword>
<dbReference type="GO" id="GO:0010008">
    <property type="term" value="C:endosome membrane"/>
    <property type="evidence" value="ECO:0007669"/>
    <property type="project" value="UniProtKB-SubCell"/>
</dbReference>
<evidence type="ECO:0000256" key="4">
    <source>
        <dbReference type="ARBA" id="ARBA00022692"/>
    </source>
</evidence>
<dbReference type="AlphaFoldDB" id="A0A7N2M6M4"/>
<evidence type="ECO:0000256" key="5">
    <source>
        <dbReference type="ARBA" id="ARBA00022729"/>
    </source>
</evidence>
<sequence length="606" mass="69618">MAGRKITSLLVLILIALPVSVFAIQTLRTEPSRKEDREYKEGNYIPLFANTAYLNQNPCFYFLTRSLECTDMDTDMGDPIPNRKKSFEEVIAGDCYVNTGYELRFKTETKKRPLCEKILTREEVAKVKEAIENKTVYGMYFDNIRFKMQVGEKSATSYDPMHYIFNHLDFHILYLENKVKYIYVIDDYDIAEDISKDKEIYVNFTYSVSWEDFEYIELYLNQQISILSSVSDSSEKVGGDDPMPYTTNIVICAWLLLLCIVIVTYHRKYFTRRNAFQAEMMTKATGLVLPSRIHGYRCRCPPYSSLLGAILGVGTQLFIIVCILFVLAVYTGRQYPCNHESLYTWIITSYVLTSLVSGYKAASFHSSFTRSRWRECVLQTGALYFVPVFITGLAIITLKVITTGVSLPHDWYNYLWKISSLPLSFGILILDGILGQSSLRESEITCSTVHFQSEFRNQAWYMKTPAHMFFGGLLPFCMIFFMMNDIYASLYSLKVCGAFSTMFTAFLLVIILTVSVGMGCTHYQLSNQDNQWWWRSVFRGGSIAIFMFAYGLYFYARASARISMNLLQFLGYNACIFYAVFLILGTIGFYASSIISKSVHRGLKEL</sequence>
<feature type="transmembrane region" description="Helical" evidence="10">
    <location>
        <begin position="576"/>
        <end position="595"/>
    </location>
</feature>
<dbReference type="Proteomes" id="UP000594261">
    <property type="component" value="Chromosome 7"/>
</dbReference>
<feature type="transmembrane region" description="Helical" evidence="10">
    <location>
        <begin position="503"/>
        <end position="525"/>
    </location>
</feature>
<reference evidence="11" key="2">
    <citation type="submission" date="2021-01" db="UniProtKB">
        <authorList>
            <consortium name="EnsemblPlants"/>
        </authorList>
    </citation>
    <scope>IDENTIFICATION</scope>
</reference>
<dbReference type="GO" id="GO:0072657">
    <property type="term" value="P:protein localization to membrane"/>
    <property type="evidence" value="ECO:0007669"/>
    <property type="project" value="TreeGrafter"/>
</dbReference>
<comment type="subcellular location">
    <subcellularLocation>
        <location evidence="1">Endosome membrane</location>
        <topology evidence="1">Multi-pass membrane protein</topology>
    </subcellularLocation>
    <subcellularLocation>
        <location evidence="2">Golgi apparatus membrane</location>
        <topology evidence="2">Multi-pass membrane protein</topology>
    </subcellularLocation>
</comment>
<proteinExistence type="inferred from homology"/>
<keyword evidence="12" id="KW-1185">Reference proteome</keyword>
<evidence type="ECO:0000256" key="6">
    <source>
        <dbReference type="ARBA" id="ARBA00022753"/>
    </source>
</evidence>
<name>A0A7N2M6M4_QUELO</name>
<dbReference type="GO" id="GO:0000139">
    <property type="term" value="C:Golgi membrane"/>
    <property type="evidence" value="ECO:0007669"/>
    <property type="project" value="UniProtKB-SubCell"/>
</dbReference>
<evidence type="ECO:0000313" key="12">
    <source>
        <dbReference type="Proteomes" id="UP000594261"/>
    </source>
</evidence>
<protein>
    <recommendedName>
        <fullName evidence="10">Transmembrane 9 superfamily member</fullName>
    </recommendedName>
</protein>
<evidence type="ECO:0000256" key="3">
    <source>
        <dbReference type="ARBA" id="ARBA00005227"/>
    </source>
</evidence>
<dbReference type="InterPro" id="IPR004240">
    <property type="entry name" value="EMP70"/>
</dbReference>
<dbReference type="PANTHER" id="PTHR10766">
    <property type="entry name" value="TRANSMEMBRANE 9 SUPERFAMILY PROTEIN"/>
    <property type="match status" value="1"/>
</dbReference>
<evidence type="ECO:0000313" key="11">
    <source>
        <dbReference type="EnsemblPlants" id="QL07p039162:mrna"/>
    </source>
</evidence>
<feature type="transmembrane region" description="Helical" evidence="10">
    <location>
        <begin position="245"/>
        <end position="265"/>
    </location>
</feature>
<evidence type="ECO:0000256" key="1">
    <source>
        <dbReference type="ARBA" id="ARBA00004337"/>
    </source>
</evidence>
<keyword evidence="9 10" id="KW-0472">Membrane</keyword>
<comment type="similarity">
    <text evidence="3 10">Belongs to the nonaspanin (TM9SF) (TC 9.A.2) family.</text>
</comment>
<keyword evidence="7 10" id="KW-1133">Transmembrane helix</keyword>
<feature type="transmembrane region" description="Helical" evidence="10">
    <location>
        <begin position="306"/>
        <end position="330"/>
    </location>
</feature>
<dbReference type="Pfam" id="PF02990">
    <property type="entry name" value="EMP70"/>
    <property type="match status" value="1"/>
</dbReference>